<comment type="subcellular location">
    <subcellularLocation>
        <location evidence="10 11">Cytoplasm</location>
    </subcellularLocation>
</comment>
<evidence type="ECO:0000256" key="9">
    <source>
        <dbReference type="ARBA" id="ARBA00023316"/>
    </source>
</evidence>
<dbReference type="EMBL" id="FMYF01000001">
    <property type="protein sequence ID" value="SDB80158.1"/>
    <property type="molecule type" value="Genomic_DNA"/>
</dbReference>
<keyword evidence="9 10" id="KW-0961">Cell wall biogenesis/degradation</keyword>
<reference evidence="15 16" key="1">
    <citation type="submission" date="2016-06" db="EMBL/GenBank/DDBJ databases">
        <authorList>
            <person name="Olsen C.W."/>
            <person name="Carey S."/>
            <person name="Hinshaw L."/>
            <person name="Karasin A.I."/>
        </authorList>
    </citation>
    <scope>NUCLEOTIDE SEQUENCE [LARGE SCALE GENOMIC DNA]</scope>
    <source>
        <strain evidence="15 16">LZ-22</strain>
    </source>
</reference>
<dbReference type="PANTHER" id="PTHR43024:SF1">
    <property type="entry name" value="UDP-N-ACETYLMURAMOYL-TRIPEPTIDE--D-ALANYL-D-ALANINE LIGASE"/>
    <property type="match status" value="1"/>
</dbReference>
<dbReference type="NCBIfam" id="TIGR01143">
    <property type="entry name" value="murF"/>
    <property type="match status" value="1"/>
</dbReference>
<dbReference type="InterPro" id="IPR004101">
    <property type="entry name" value="Mur_ligase_C"/>
</dbReference>
<dbReference type="EC" id="6.3.2.10" evidence="10 11"/>
<evidence type="ECO:0000256" key="4">
    <source>
        <dbReference type="ARBA" id="ARBA00022741"/>
    </source>
</evidence>
<dbReference type="STRING" id="1577474.GA0111570_101433"/>
<dbReference type="GO" id="GO:0005737">
    <property type="term" value="C:cytoplasm"/>
    <property type="evidence" value="ECO:0007669"/>
    <property type="project" value="UniProtKB-SubCell"/>
</dbReference>
<proteinExistence type="inferred from homology"/>
<evidence type="ECO:0000256" key="8">
    <source>
        <dbReference type="ARBA" id="ARBA00023306"/>
    </source>
</evidence>
<dbReference type="InterPro" id="IPR005863">
    <property type="entry name" value="UDP-N-AcMur_synth"/>
</dbReference>
<dbReference type="GO" id="GO:0008360">
    <property type="term" value="P:regulation of cell shape"/>
    <property type="evidence" value="ECO:0007669"/>
    <property type="project" value="UniProtKB-KW"/>
</dbReference>
<organism evidence="15 16">
    <name type="scientific">Raineyella antarctica</name>
    <dbReference type="NCBI Taxonomy" id="1577474"/>
    <lineage>
        <taxon>Bacteria</taxon>
        <taxon>Bacillati</taxon>
        <taxon>Actinomycetota</taxon>
        <taxon>Actinomycetes</taxon>
        <taxon>Propionibacteriales</taxon>
        <taxon>Propionibacteriaceae</taxon>
        <taxon>Raineyella</taxon>
    </lineage>
</organism>
<dbReference type="Proteomes" id="UP000199086">
    <property type="component" value="Unassembled WGS sequence"/>
</dbReference>
<dbReference type="InterPro" id="IPR036565">
    <property type="entry name" value="Mur-like_cat_sf"/>
</dbReference>
<dbReference type="InterPro" id="IPR051046">
    <property type="entry name" value="MurCDEF_CellWall_CoF430Synth"/>
</dbReference>
<sequence>MQPRSLTDIAQVIGARIVAPAGADPGDPMIGPDVVIDSRQATAGALFVAFSGERVDGHDFVPAAAANGAAAAVVQHPVEAGVPCLVVEDPQVALAALARHVVDTSPDLAVVGITGSSGKTSTKDLVAQVLRTDGPTVAPIGSFNNEIGAPLTATRCDDTTRYLVAEMGARGIGHVAYLCSVTPPTVAVVLNVGHAHLGEFGSQEAIARAKGELVEAIGPDGWAVLNGDDPRVSAMSERTGGHVARFAVHRRPLDGGEVLVWAEDVVADELDRHRFTLHIEDRTSLLTGGGGEIATSAFPVTLRQLGAHQVPNALAAAAAAYVLGLDAEAIARALSAAVGLSRWRMEITERPDGPVILNDSYNANPDSMASGLGTLGRIGDKRRARDPQARIWALLGDMLELGDDAAAEHRRIGALAAGLGVTDLLAIGEYAADIVAGAHDSHVDIRAEVVPDKFALTAAATPLGPADVVLVKASRGLALETVAADLAAAGPQASDAGQTGGAR</sequence>
<dbReference type="GO" id="GO:0009252">
    <property type="term" value="P:peptidoglycan biosynthetic process"/>
    <property type="evidence" value="ECO:0007669"/>
    <property type="project" value="UniProtKB-UniRule"/>
</dbReference>
<comment type="similarity">
    <text evidence="10">Belongs to the MurCDEF family. MurF subfamily.</text>
</comment>
<dbReference type="GO" id="GO:0008766">
    <property type="term" value="F:UDP-N-acetylmuramoylalanyl-D-glutamyl-2,6-diaminopimelate-D-alanyl-D-alanine ligase activity"/>
    <property type="evidence" value="ECO:0007669"/>
    <property type="project" value="RHEA"/>
</dbReference>
<keyword evidence="1 10" id="KW-0963">Cytoplasm</keyword>
<feature type="domain" description="Mur ligase central" evidence="14">
    <location>
        <begin position="113"/>
        <end position="320"/>
    </location>
</feature>
<keyword evidence="8 10" id="KW-0131">Cell cycle</keyword>
<evidence type="ECO:0000313" key="16">
    <source>
        <dbReference type="Proteomes" id="UP000199086"/>
    </source>
</evidence>
<keyword evidence="16" id="KW-1185">Reference proteome</keyword>
<dbReference type="GO" id="GO:0051301">
    <property type="term" value="P:cell division"/>
    <property type="evidence" value="ECO:0007669"/>
    <property type="project" value="UniProtKB-KW"/>
</dbReference>
<dbReference type="Pfam" id="PF02875">
    <property type="entry name" value="Mur_ligase_C"/>
    <property type="match status" value="1"/>
</dbReference>
<dbReference type="Pfam" id="PF08245">
    <property type="entry name" value="Mur_ligase_M"/>
    <property type="match status" value="1"/>
</dbReference>
<accession>A0A1G6GDS5</accession>
<dbReference type="InterPro" id="IPR036615">
    <property type="entry name" value="Mur_ligase_C_dom_sf"/>
</dbReference>
<dbReference type="InterPro" id="IPR013221">
    <property type="entry name" value="Mur_ligase_cen"/>
</dbReference>
<protein>
    <recommendedName>
        <fullName evidence="10 11">UDP-N-acetylmuramoyl-tripeptide--D-alanyl-D-alanine ligase</fullName>
        <ecNumber evidence="10 11">6.3.2.10</ecNumber>
    </recommendedName>
    <alternativeName>
        <fullName evidence="10">D-alanyl-D-alanine-adding enzyme</fullName>
    </alternativeName>
</protein>
<feature type="domain" description="Mur ligase N-terminal catalytic" evidence="12">
    <location>
        <begin position="34"/>
        <end position="100"/>
    </location>
</feature>
<evidence type="ECO:0000256" key="6">
    <source>
        <dbReference type="ARBA" id="ARBA00022960"/>
    </source>
</evidence>
<evidence type="ECO:0000259" key="14">
    <source>
        <dbReference type="Pfam" id="PF08245"/>
    </source>
</evidence>
<dbReference type="GO" id="GO:0047480">
    <property type="term" value="F:UDP-N-acetylmuramoyl-tripeptide-D-alanyl-D-alanine ligase activity"/>
    <property type="evidence" value="ECO:0007669"/>
    <property type="project" value="UniProtKB-UniRule"/>
</dbReference>
<evidence type="ECO:0000256" key="5">
    <source>
        <dbReference type="ARBA" id="ARBA00022840"/>
    </source>
</evidence>
<gene>
    <name evidence="10" type="primary">murF</name>
    <name evidence="15" type="ORF">GA0111570_101433</name>
</gene>
<keyword evidence="2 10" id="KW-0436">Ligase</keyword>
<comment type="function">
    <text evidence="10 11">Involved in cell wall formation. Catalyzes the final step in the synthesis of UDP-N-acetylmuramoyl-pentapeptide, the precursor of murein.</text>
</comment>
<evidence type="ECO:0000256" key="1">
    <source>
        <dbReference type="ARBA" id="ARBA00022490"/>
    </source>
</evidence>
<evidence type="ECO:0000256" key="7">
    <source>
        <dbReference type="ARBA" id="ARBA00022984"/>
    </source>
</evidence>
<comment type="catalytic activity">
    <reaction evidence="10 11">
        <text>D-alanyl-D-alanine + UDP-N-acetyl-alpha-D-muramoyl-L-alanyl-gamma-D-glutamyl-meso-2,6-diaminopimelate + ATP = UDP-N-acetyl-alpha-D-muramoyl-L-alanyl-gamma-D-glutamyl-meso-2,6-diaminopimeloyl-D-alanyl-D-alanine + ADP + phosphate + H(+)</text>
        <dbReference type="Rhea" id="RHEA:28374"/>
        <dbReference type="ChEBI" id="CHEBI:15378"/>
        <dbReference type="ChEBI" id="CHEBI:30616"/>
        <dbReference type="ChEBI" id="CHEBI:43474"/>
        <dbReference type="ChEBI" id="CHEBI:57822"/>
        <dbReference type="ChEBI" id="CHEBI:61386"/>
        <dbReference type="ChEBI" id="CHEBI:83905"/>
        <dbReference type="ChEBI" id="CHEBI:456216"/>
        <dbReference type="EC" id="6.3.2.10"/>
    </reaction>
</comment>
<keyword evidence="5 10" id="KW-0067">ATP-binding</keyword>
<keyword evidence="7 10" id="KW-0573">Peptidoglycan synthesis</keyword>
<evidence type="ECO:0000256" key="3">
    <source>
        <dbReference type="ARBA" id="ARBA00022618"/>
    </source>
</evidence>
<keyword evidence="6 10" id="KW-0133">Cell shape</keyword>
<evidence type="ECO:0000256" key="11">
    <source>
        <dbReference type="RuleBase" id="RU004136"/>
    </source>
</evidence>
<dbReference type="OrthoDB" id="9800958at2"/>
<evidence type="ECO:0000259" key="13">
    <source>
        <dbReference type="Pfam" id="PF02875"/>
    </source>
</evidence>
<dbReference type="Gene3D" id="3.40.1390.10">
    <property type="entry name" value="MurE/MurF, N-terminal domain"/>
    <property type="match status" value="1"/>
</dbReference>
<feature type="binding site" evidence="10">
    <location>
        <begin position="115"/>
        <end position="121"/>
    </location>
    <ligand>
        <name>ATP</name>
        <dbReference type="ChEBI" id="CHEBI:30616"/>
    </ligand>
</feature>
<dbReference type="PANTHER" id="PTHR43024">
    <property type="entry name" value="UDP-N-ACETYLMURAMOYL-TRIPEPTIDE--D-ALANYL-D-ALANINE LIGASE"/>
    <property type="match status" value="1"/>
</dbReference>
<dbReference type="Pfam" id="PF01225">
    <property type="entry name" value="Mur_ligase"/>
    <property type="match status" value="1"/>
</dbReference>
<dbReference type="InterPro" id="IPR035911">
    <property type="entry name" value="MurE/MurF_N"/>
</dbReference>
<dbReference type="InterPro" id="IPR000713">
    <property type="entry name" value="Mur_ligase_N"/>
</dbReference>
<dbReference type="SUPFAM" id="SSF53244">
    <property type="entry name" value="MurD-like peptide ligases, peptide-binding domain"/>
    <property type="match status" value="1"/>
</dbReference>
<dbReference type="AlphaFoldDB" id="A0A1G6GDS5"/>
<dbReference type="UniPathway" id="UPA00219"/>
<dbReference type="GO" id="GO:0071555">
    <property type="term" value="P:cell wall organization"/>
    <property type="evidence" value="ECO:0007669"/>
    <property type="project" value="UniProtKB-KW"/>
</dbReference>
<name>A0A1G6GDS5_9ACTN</name>
<dbReference type="Gene3D" id="3.40.1190.10">
    <property type="entry name" value="Mur-like, catalytic domain"/>
    <property type="match status" value="1"/>
</dbReference>
<keyword evidence="3 10" id="KW-0132">Cell division</keyword>
<dbReference type="GO" id="GO:0005524">
    <property type="term" value="F:ATP binding"/>
    <property type="evidence" value="ECO:0007669"/>
    <property type="project" value="UniProtKB-UniRule"/>
</dbReference>
<dbReference type="SUPFAM" id="SSF63418">
    <property type="entry name" value="MurE/MurF N-terminal domain"/>
    <property type="match status" value="1"/>
</dbReference>
<keyword evidence="4 10" id="KW-0547">Nucleotide-binding</keyword>
<comment type="pathway">
    <text evidence="10 11">Cell wall biogenesis; peptidoglycan biosynthesis.</text>
</comment>
<dbReference type="Gene3D" id="3.90.190.20">
    <property type="entry name" value="Mur ligase, C-terminal domain"/>
    <property type="match status" value="1"/>
</dbReference>
<evidence type="ECO:0000256" key="2">
    <source>
        <dbReference type="ARBA" id="ARBA00022598"/>
    </source>
</evidence>
<evidence type="ECO:0000256" key="10">
    <source>
        <dbReference type="HAMAP-Rule" id="MF_02019"/>
    </source>
</evidence>
<evidence type="ECO:0000313" key="15">
    <source>
        <dbReference type="EMBL" id="SDB80158.1"/>
    </source>
</evidence>
<feature type="domain" description="Mur ligase C-terminal" evidence="13">
    <location>
        <begin position="344"/>
        <end position="475"/>
    </location>
</feature>
<dbReference type="HAMAP" id="MF_02019">
    <property type="entry name" value="MurF"/>
    <property type="match status" value="1"/>
</dbReference>
<evidence type="ECO:0000259" key="12">
    <source>
        <dbReference type="Pfam" id="PF01225"/>
    </source>
</evidence>
<dbReference type="SUPFAM" id="SSF53623">
    <property type="entry name" value="MurD-like peptide ligases, catalytic domain"/>
    <property type="match status" value="1"/>
</dbReference>